<dbReference type="AlphaFoldDB" id="A0AAD4VRF7"/>
<dbReference type="Proteomes" id="UP001054821">
    <property type="component" value="Chromosome 5"/>
</dbReference>
<comment type="caution">
    <text evidence="8">The sequence shown here is derived from an EMBL/GenBank/DDBJ whole genome shotgun (WGS) entry which is preliminary data.</text>
</comment>
<evidence type="ECO:0000259" key="7">
    <source>
        <dbReference type="Pfam" id="PF06813"/>
    </source>
</evidence>
<gene>
    <name evidence="8" type="ORF">L3X38_029337</name>
</gene>
<organism evidence="8 9">
    <name type="scientific">Prunus dulcis</name>
    <name type="common">Almond</name>
    <name type="synonym">Amygdalus dulcis</name>
    <dbReference type="NCBI Taxonomy" id="3755"/>
    <lineage>
        <taxon>Eukaryota</taxon>
        <taxon>Viridiplantae</taxon>
        <taxon>Streptophyta</taxon>
        <taxon>Embryophyta</taxon>
        <taxon>Tracheophyta</taxon>
        <taxon>Spermatophyta</taxon>
        <taxon>Magnoliopsida</taxon>
        <taxon>eudicotyledons</taxon>
        <taxon>Gunneridae</taxon>
        <taxon>Pentapetalae</taxon>
        <taxon>rosids</taxon>
        <taxon>fabids</taxon>
        <taxon>Rosales</taxon>
        <taxon>Rosaceae</taxon>
        <taxon>Amygdaloideae</taxon>
        <taxon>Amygdaleae</taxon>
        <taxon>Prunus</taxon>
    </lineage>
</organism>
<dbReference type="PANTHER" id="PTHR21576">
    <property type="entry name" value="UNCHARACTERIZED NODULIN-LIKE PROTEIN"/>
    <property type="match status" value="1"/>
</dbReference>
<reference evidence="8 9" key="1">
    <citation type="journal article" date="2022" name="G3 (Bethesda)">
        <title>Whole-genome sequence and methylome profiling of the almond [Prunus dulcis (Mill.) D.A. Webb] cultivar 'Nonpareil'.</title>
        <authorList>
            <person name="D'Amico-Willman K.M."/>
            <person name="Ouma W.Z."/>
            <person name="Meulia T."/>
            <person name="Sideli G.M."/>
            <person name="Gradziel T.M."/>
            <person name="Fresnedo-Ramirez J."/>
        </authorList>
    </citation>
    <scope>NUCLEOTIDE SEQUENCE [LARGE SCALE GENOMIC DNA]</scope>
    <source>
        <strain evidence="8">Clone GOH B32 T37-40</strain>
    </source>
</reference>
<dbReference type="PANTHER" id="PTHR21576:SF133">
    <property type="entry name" value="NODULIN-LIKE DOMAIN-CONTAINING PROTEIN"/>
    <property type="match status" value="1"/>
</dbReference>
<evidence type="ECO:0000256" key="6">
    <source>
        <dbReference type="SAM" id="Phobius"/>
    </source>
</evidence>
<keyword evidence="9" id="KW-1185">Reference proteome</keyword>
<feature type="domain" description="Nodulin-like" evidence="7">
    <location>
        <begin position="1"/>
        <end position="110"/>
    </location>
</feature>
<dbReference type="InterPro" id="IPR010658">
    <property type="entry name" value="Nodulin-like"/>
</dbReference>
<comment type="subcellular location">
    <subcellularLocation>
        <location evidence="1">Membrane</location>
        <topology evidence="1">Multi-pass membrane protein</topology>
    </subcellularLocation>
</comment>
<evidence type="ECO:0000256" key="3">
    <source>
        <dbReference type="ARBA" id="ARBA00022989"/>
    </source>
</evidence>
<evidence type="ECO:0000256" key="5">
    <source>
        <dbReference type="SAM" id="MobiDB-lite"/>
    </source>
</evidence>
<feature type="transmembrane region" description="Helical" evidence="6">
    <location>
        <begin position="27"/>
        <end position="48"/>
    </location>
</feature>
<accession>A0AAD4VRF7</accession>
<evidence type="ECO:0000256" key="2">
    <source>
        <dbReference type="ARBA" id="ARBA00022692"/>
    </source>
</evidence>
<keyword evidence="3 6" id="KW-1133">Transmembrane helix</keyword>
<keyword evidence="4 6" id="KW-0472">Membrane</keyword>
<name>A0AAD4VRF7_PRUDU</name>
<feature type="transmembrane region" description="Helical" evidence="6">
    <location>
        <begin position="92"/>
        <end position="112"/>
    </location>
</feature>
<evidence type="ECO:0000313" key="9">
    <source>
        <dbReference type="Proteomes" id="UP001054821"/>
    </source>
</evidence>
<protein>
    <recommendedName>
        <fullName evidence="7">Nodulin-like domain-containing protein</fullName>
    </recommendedName>
</protein>
<dbReference type="GO" id="GO:0016020">
    <property type="term" value="C:membrane"/>
    <property type="evidence" value="ECO:0007669"/>
    <property type="project" value="UniProtKB-SubCell"/>
</dbReference>
<feature type="transmembrane region" description="Helical" evidence="6">
    <location>
        <begin position="60"/>
        <end position="80"/>
    </location>
</feature>
<keyword evidence="2 6" id="KW-0812">Transmembrane</keyword>
<feature type="transmembrane region" description="Helical" evidence="6">
    <location>
        <begin position="188"/>
        <end position="206"/>
    </location>
</feature>
<proteinExistence type="predicted"/>
<evidence type="ECO:0000256" key="4">
    <source>
        <dbReference type="ARBA" id="ARBA00023136"/>
    </source>
</evidence>
<sequence length="221" mass="24852">MKGFLGLSGAILFQIYWTFLYKKPASFLLMLALLPTINTLLLMWFVRIHKKYEGNEKKHLNSFSLIALIVAAYLMGFIILENLLTLCLAIRVVAFVALILLLASPLCIAIRARQGESNRVSQTLLAEGDQLIDGESNWRDTEKSHIQDPSGYRHLPSNNTDRELDSNDRTLQSGENFNLVQAMCTMDFWILFIAMACGMGSGLATINNLKPDRRITGLQNL</sequence>
<evidence type="ECO:0000256" key="1">
    <source>
        <dbReference type="ARBA" id="ARBA00004141"/>
    </source>
</evidence>
<dbReference type="EMBL" id="JAJFAZ020000005">
    <property type="protein sequence ID" value="KAI5329940.1"/>
    <property type="molecule type" value="Genomic_DNA"/>
</dbReference>
<feature type="region of interest" description="Disordered" evidence="5">
    <location>
        <begin position="139"/>
        <end position="164"/>
    </location>
</feature>
<evidence type="ECO:0000313" key="8">
    <source>
        <dbReference type="EMBL" id="KAI5329940.1"/>
    </source>
</evidence>
<dbReference type="Pfam" id="PF06813">
    <property type="entry name" value="Nodulin-like"/>
    <property type="match status" value="1"/>
</dbReference>